<keyword evidence="3" id="KW-1185">Reference proteome</keyword>
<dbReference type="AlphaFoldDB" id="A0A8J3YY16"/>
<dbReference type="SUPFAM" id="SSF55729">
    <property type="entry name" value="Acyl-CoA N-acyltransferases (Nat)"/>
    <property type="match status" value="1"/>
</dbReference>
<sequence length="305" mass="32541">MPLQGLVDGYHDRATRGLGTRDLGAHRVKAYVIEARGRRVDPEHAEAALALAAEQLAGHADSTGLAVVILHAGEDGDYLIVRSWAADYQTRQSILVGPPSAPERIRPAPAGVGPCVWELAVLARERAAYVDRVLRGTGPLEERLAAWAAESPWLTATPMRGTHVLLEPLDPAHAAGLLAATADDEVWRHLHLNRPADEAGMAAIIAGALREQEAGGRVPWVLRAAGTGAIVGTTSYYDLSEGRGTLAIGHTIVGRPWWRTGVNTEAKLLLLGRAFDELGGGARRVARRHRERALPAGGRAAGRHP</sequence>
<dbReference type="GO" id="GO:0016747">
    <property type="term" value="F:acyltransferase activity, transferring groups other than amino-acyl groups"/>
    <property type="evidence" value="ECO:0007669"/>
    <property type="project" value="InterPro"/>
</dbReference>
<comment type="caution">
    <text evidence="2">The sequence shown here is derived from an EMBL/GenBank/DDBJ whole genome shotgun (WGS) entry which is preliminary data.</text>
</comment>
<evidence type="ECO:0000259" key="1">
    <source>
        <dbReference type="Pfam" id="PF13302"/>
    </source>
</evidence>
<dbReference type="RefSeq" id="WP_239153778.1">
    <property type="nucleotide sequence ID" value="NZ_BOPF01000054.1"/>
</dbReference>
<protein>
    <recommendedName>
        <fullName evidence="1">N-acetyltransferase domain-containing protein</fullName>
    </recommendedName>
</protein>
<reference evidence="2" key="1">
    <citation type="submission" date="2021-01" db="EMBL/GenBank/DDBJ databases">
        <title>Whole genome shotgun sequence of Virgisporangium aliadipatigenens NBRC 105644.</title>
        <authorList>
            <person name="Komaki H."/>
            <person name="Tamura T."/>
        </authorList>
    </citation>
    <scope>NUCLEOTIDE SEQUENCE</scope>
    <source>
        <strain evidence="2">NBRC 105644</strain>
    </source>
</reference>
<dbReference type="PANTHER" id="PTHR43610:SF1">
    <property type="entry name" value="N-ACETYLTRANSFERASE DOMAIN-CONTAINING PROTEIN"/>
    <property type="match status" value="1"/>
</dbReference>
<evidence type="ECO:0000313" key="2">
    <source>
        <dbReference type="EMBL" id="GIJ51786.1"/>
    </source>
</evidence>
<dbReference type="InterPro" id="IPR000182">
    <property type="entry name" value="GNAT_dom"/>
</dbReference>
<gene>
    <name evidence="2" type="ORF">Val02_86720</name>
</gene>
<organism evidence="2 3">
    <name type="scientific">Virgisporangium aliadipatigenens</name>
    <dbReference type="NCBI Taxonomy" id="741659"/>
    <lineage>
        <taxon>Bacteria</taxon>
        <taxon>Bacillati</taxon>
        <taxon>Actinomycetota</taxon>
        <taxon>Actinomycetes</taxon>
        <taxon>Micromonosporales</taxon>
        <taxon>Micromonosporaceae</taxon>
        <taxon>Virgisporangium</taxon>
    </lineage>
</organism>
<dbReference type="EMBL" id="BOPF01000054">
    <property type="protein sequence ID" value="GIJ51786.1"/>
    <property type="molecule type" value="Genomic_DNA"/>
</dbReference>
<dbReference type="Proteomes" id="UP000619260">
    <property type="component" value="Unassembled WGS sequence"/>
</dbReference>
<dbReference type="Pfam" id="PF13302">
    <property type="entry name" value="Acetyltransf_3"/>
    <property type="match status" value="1"/>
</dbReference>
<feature type="domain" description="N-acetyltransferase" evidence="1">
    <location>
        <begin position="164"/>
        <end position="279"/>
    </location>
</feature>
<evidence type="ECO:0000313" key="3">
    <source>
        <dbReference type="Proteomes" id="UP000619260"/>
    </source>
</evidence>
<dbReference type="InterPro" id="IPR016181">
    <property type="entry name" value="Acyl_CoA_acyltransferase"/>
</dbReference>
<proteinExistence type="predicted"/>
<dbReference type="Gene3D" id="3.40.630.30">
    <property type="match status" value="1"/>
</dbReference>
<dbReference type="PANTHER" id="PTHR43610">
    <property type="entry name" value="BLL6696 PROTEIN"/>
    <property type="match status" value="1"/>
</dbReference>
<name>A0A8J3YY16_9ACTN</name>
<accession>A0A8J3YY16</accession>